<dbReference type="AlphaFoldDB" id="A0A240E811"/>
<gene>
    <name evidence="1" type="ORF">SAMN05421731_102168</name>
</gene>
<accession>A0A240E811</accession>
<proteinExistence type="predicted"/>
<keyword evidence="2" id="KW-1185">Reference proteome</keyword>
<dbReference type="EMBL" id="OANT01000002">
    <property type="protein sequence ID" value="SNX44010.1"/>
    <property type="molecule type" value="Genomic_DNA"/>
</dbReference>
<dbReference type="Proteomes" id="UP000219042">
    <property type="component" value="Unassembled WGS sequence"/>
</dbReference>
<evidence type="ECO:0000313" key="1">
    <source>
        <dbReference type="EMBL" id="SNX44010.1"/>
    </source>
</evidence>
<dbReference type="OrthoDB" id="2339610at2"/>
<dbReference type="RefSeq" id="WP_097078281.1">
    <property type="nucleotide sequence ID" value="NZ_BAABHT010000010.1"/>
</dbReference>
<protein>
    <submittedName>
        <fullName evidence="1">Uncharacterized protein</fullName>
    </submittedName>
</protein>
<sequence length="112" mass="13500">MKIGIFWYSRNQVIGMAHTFDLSDTDSLGLIDSAYTHVDYWEILRQQFIDLKYIEYEEIPRGRVIFNVQQSKQIVYMDAKLFKTQIAKQIVDFFSLKFEDVTWKKDPHYYTK</sequence>
<reference evidence="2" key="1">
    <citation type="submission" date="2016-09" db="EMBL/GenBank/DDBJ databases">
        <authorList>
            <person name="Varghese N."/>
            <person name="Submissions S."/>
        </authorList>
    </citation>
    <scope>NUCLEOTIDE SEQUENCE [LARGE SCALE GENOMIC DNA]</scope>
    <source>
        <strain evidence="2">ANC 4466</strain>
    </source>
</reference>
<organism evidence="1 2">
    <name type="scientific">Acinetobacter puyangensis</name>
    <dbReference type="NCBI Taxonomy" id="1096779"/>
    <lineage>
        <taxon>Bacteria</taxon>
        <taxon>Pseudomonadati</taxon>
        <taxon>Pseudomonadota</taxon>
        <taxon>Gammaproteobacteria</taxon>
        <taxon>Moraxellales</taxon>
        <taxon>Moraxellaceae</taxon>
        <taxon>Acinetobacter</taxon>
    </lineage>
</organism>
<evidence type="ECO:0000313" key="2">
    <source>
        <dbReference type="Proteomes" id="UP000219042"/>
    </source>
</evidence>
<name>A0A240E811_9GAMM</name>